<name>A0A1G4RW31_9HYPH</name>
<organism evidence="2 3">
    <name type="scientific">Rhizobium mongolense subsp. loessense</name>
    <dbReference type="NCBI Taxonomy" id="158890"/>
    <lineage>
        <taxon>Bacteria</taxon>
        <taxon>Pseudomonadati</taxon>
        <taxon>Pseudomonadota</taxon>
        <taxon>Alphaproteobacteria</taxon>
        <taxon>Hyphomicrobiales</taxon>
        <taxon>Rhizobiaceae</taxon>
        <taxon>Rhizobium/Agrobacterium group</taxon>
        <taxon>Rhizobium</taxon>
    </lineage>
</organism>
<gene>
    <name evidence="2" type="ORF">SAMN02927900_02989</name>
</gene>
<sequence length="47" mass="5067">MNTILITGCSSGFGLAGSFDEIRSSRSEETSEPMRSVIPISLAPKRH</sequence>
<dbReference type="RefSeq" id="WP_167363896.1">
    <property type="nucleotide sequence ID" value="NZ_FMTM01000004.1"/>
</dbReference>
<feature type="region of interest" description="Disordered" evidence="1">
    <location>
        <begin position="24"/>
        <end position="47"/>
    </location>
</feature>
<dbReference type="EMBL" id="FMTM01000004">
    <property type="protein sequence ID" value="SCW60299.1"/>
    <property type="molecule type" value="Genomic_DNA"/>
</dbReference>
<proteinExistence type="predicted"/>
<evidence type="ECO:0000313" key="2">
    <source>
        <dbReference type="EMBL" id="SCW60299.1"/>
    </source>
</evidence>
<reference evidence="2 3" key="1">
    <citation type="submission" date="2016-10" db="EMBL/GenBank/DDBJ databases">
        <authorList>
            <person name="de Groot N.N."/>
        </authorList>
    </citation>
    <scope>NUCLEOTIDE SEQUENCE [LARGE SCALE GENOMIC DNA]</scope>
    <source>
        <strain evidence="2 3">CGMCC 1.3401</strain>
    </source>
</reference>
<dbReference type="Proteomes" id="UP000199542">
    <property type="component" value="Unassembled WGS sequence"/>
</dbReference>
<protein>
    <submittedName>
        <fullName evidence="2">Uncharacterized protein</fullName>
    </submittedName>
</protein>
<evidence type="ECO:0000256" key="1">
    <source>
        <dbReference type="SAM" id="MobiDB-lite"/>
    </source>
</evidence>
<dbReference type="AlphaFoldDB" id="A0A1G4RW31"/>
<accession>A0A1G4RW31</accession>
<evidence type="ECO:0000313" key="3">
    <source>
        <dbReference type="Proteomes" id="UP000199542"/>
    </source>
</evidence>